<protein>
    <submittedName>
        <fullName evidence="2">Uncharacterized protein</fullName>
    </submittedName>
</protein>
<dbReference type="KEGG" id="rpe:RPE_3691"/>
<dbReference type="EMBL" id="CP000463">
    <property type="protein sequence ID" value="ABJ07620.1"/>
    <property type="molecule type" value="Genomic_DNA"/>
</dbReference>
<dbReference type="AlphaFoldDB" id="Q07KB4"/>
<proteinExistence type="predicted"/>
<sequence length="80" mass="8152">MTACSSIEGCVGAPAARSAEARVGVGREHDADKTVGLIEDDFGSQPSPAQPAGADGQFSMRSRHGRGQINGATVARESPL</sequence>
<gene>
    <name evidence="2" type="ordered locus">RPE_3691</name>
</gene>
<evidence type="ECO:0000256" key="1">
    <source>
        <dbReference type="SAM" id="MobiDB-lite"/>
    </source>
</evidence>
<dbReference type="HOGENOM" id="CLU_2587428_0_0_5"/>
<accession>Q07KB4</accession>
<organism evidence="2">
    <name type="scientific">Rhodopseudomonas palustris (strain BisA53)</name>
    <dbReference type="NCBI Taxonomy" id="316055"/>
    <lineage>
        <taxon>Bacteria</taxon>
        <taxon>Pseudomonadati</taxon>
        <taxon>Pseudomonadota</taxon>
        <taxon>Alphaproteobacteria</taxon>
        <taxon>Hyphomicrobiales</taxon>
        <taxon>Nitrobacteraceae</taxon>
        <taxon>Rhodopseudomonas</taxon>
    </lineage>
</organism>
<evidence type="ECO:0000313" key="2">
    <source>
        <dbReference type="EMBL" id="ABJ07620.1"/>
    </source>
</evidence>
<reference evidence="2" key="1">
    <citation type="submission" date="2006-09" db="EMBL/GenBank/DDBJ databases">
        <title>Complete sequence of Rhodopseudomonas palustris BisA53.</title>
        <authorList>
            <consortium name="US DOE Joint Genome Institute"/>
            <person name="Copeland A."/>
            <person name="Lucas S."/>
            <person name="Lapidus A."/>
            <person name="Barry K."/>
            <person name="Detter J.C."/>
            <person name="Glavina del Rio T."/>
            <person name="Hammon N."/>
            <person name="Israni S."/>
            <person name="Dalin E."/>
            <person name="Tice H."/>
            <person name="Pitluck S."/>
            <person name="Chain P."/>
            <person name="Malfatti S."/>
            <person name="Shin M."/>
            <person name="Vergez L."/>
            <person name="Schmutz J."/>
            <person name="Larimer F."/>
            <person name="Land M."/>
            <person name="Hauser L."/>
            <person name="Pelletier D.A."/>
            <person name="Kyrpides N."/>
            <person name="Kim E."/>
            <person name="Harwood C.S."/>
            <person name="Oda Y."/>
            <person name="Richardson P."/>
        </authorList>
    </citation>
    <scope>NUCLEOTIDE SEQUENCE [LARGE SCALE GENOMIC DNA]</scope>
    <source>
        <strain evidence="2">BisA53</strain>
    </source>
</reference>
<name>Q07KB4_RHOP5</name>
<feature type="region of interest" description="Disordered" evidence="1">
    <location>
        <begin position="38"/>
        <end position="80"/>
    </location>
</feature>